<dbReference type="Gene3D" id="2.70.70.10">
    <property type="entry name" value="Glucose Permease (Domain IIA)"/>
    <property type="match status" value="1"/>
</dbReference>
<comment type="caution">
    <text evidence="2">The sequence shown here is derived from an EMBL/GenBank/DDBJ whole genome shotgun (WGS) entry which is preliminary data.</text>
</comment>
<keyword evidence="3" id="KW-1185">Reference proteome</keyword>
<dbReference type="Pfam" id="PF01551">
    <property type="entry name" value="Peptidase_M23"/>
    <property type="match status" value="1"/>
</dbReference>
<dbReference type="PANTHER" id="PTHR21666">
    <property type="entry name" value="PEPTIDASE-RELATED"/>
    <property type="match status" value="1"/>
</dbReference>
<dbReference type="Gene3D" id="3.10.350.10">
    <property type="entry name" value="LysM domain"/>
    <property type="match status" value="1"/>
</dbReference>
<gene>
    <name evidence="2" type="ORF">GCM10009118_27520</name>
</gene>
<dbReference type="InterPro" id="IPR050570">
    <property type="entry name" value="Cell_wall_metabolism_enzyme"/>
</dbReference>
<evidence type="ECO:0000313" key="3">
    <source>
        <dbReference type="Proteomes" id="UP001501126"/>
    </source>
</evidence>
<reference evidence="3" key="1">
    <citation type="journal article" date="2019" name="Int. J. Syst. Evol. Microbiol.">
        <title>The Global Catalogue of Microorganisms (GCM) 10K type strain sequencing project: providing services to taxonomists for standard genome sequencing and annotation.</title>
        <authorList>
            <consortium name="The Broad Institute Genomics Platform"/>
            <consortium name="The Broad Institute Genome Sequencing Center for Infectious Disease"/>
            <person name="Wu L."/>
            <person name="Ma J."/>
        </authorList>
    </citation>
    <scope>NUCLEOTIDE SEQUENCE [LARGE SCALE GENOMIC DNA]</scope>
    <source>
        <strain evidence="3">JCM 16083</strain>
    </source>
</reference>
<dbReference type="CDD" id="cd00118">
    <property type="entry name" value="LysM"/>
    <property type="match status" value="1"/>
</dbReference>
<dbReference type="PANTHER" id="PTHR21666:SF270">
    <property type="entry name" value="MUREIN HYDROLASE ACTIVATOR ENVC"/>
    <property type="match status" value="1"/>
</dbReference>
<dbReference type="SUPFAM" id="SSF51261">
    <property type="entry name" value="Duplicated hybrid motif"/>
    <property type="match status" value="1"/>
</dbReference>
<organism evidence="2 3">
    <name type="scientific">Wandonia haliotis</name>
    <dbReference type="NCBI Taxonomy" id="574963"/>
    <lineage>
        <taxon>Bacteria</taxon>
        <taxon>Pseudomonadati</taxon>
        <taxon>Bacteroidota</taxon>
        <taxon>Flavobacteriia</taxon>
        <taxon>Flavobacteriales</taxon>
        <taxon>Crocinitomicaceae</taxon>
        <taxon>Wandonia</taxon>
    </lineage>
</organism>
<name>A0ABP3Y5V9_9FLAO</name>
<dbReference type="InterPro" id="IPR016047">
    <property type="entry name" value="M23ase_b-sheet_dom"/>
</dbReference>
<dbReference type="InterPro" id="IPR018392">
    <property type="entry name" value="LysM"/>
</dbReference>
<dbReference type="PROSITE" id="PS51782">
    <property type="entry name" value="LYSM"/>
    <property type="match status" value="1"/>
</dbReference>
<accession>A0ABP3Y5V9</accession>
<dbReference type="EMBL" id="BAAAFH010000022">
    <property type="protein sequence ID" value="GAA0876342.1"/>
    <property type="molecule type" value="Genomic_DNA"/>
</dbReference>
<sequence length="276" mass="31227">MVIYSNYTWEYLEDMHFDGIMNSYLYDILAADSTLNFTHDWDTEVCYPSNLQNSYSDLKDTIWLCTVDSMYSEFVMPFDGRVTSRYGWRRGRPHHGIDIGLRTGDTVRAAFSGRVRYAKYNESGFGNLVIIRHYNGLETFYAHLSKHMVVPNQLVNAGDPIGLGGNTGRSYGAHLHFEVRFFDIPINPERIIDFDKKELVDENLFVHSGLFKGSPSYSSSSASSASTSGATYHKVRSGDTLGHIAAKYRTTVSRLCSLNGIRQTTILQIGQTLRVR</sequence>
<dbReference type="SMART" id="SM00257">
    <property type="entry name" value="LysM"/>
    <property type="match status" value="1"/>
</dbReference>
<dbReference type="InterPro" id="IPR011055">
    <property type="entry name" value="Dup_hybrid_motif"/>
</dbReference>
<dbReference type="Pfam" id="PF01476">
    <property type="entry name" value="LysM"/>
    <property type="match status" value="1"/>
</dbReference>
<evidence type="ECO:0000313" key="2">
    <source>
        <dbReference type="EMBL" id="GAA0876342.1"/>
    </source>
</evidence>
<dbReference type="Proteomes" id="UP001501126">
    <property type="component" value="Unassembled WGS sequence"/>
</dbReference>
<proteinExistence type="predicted"/>
<evidence type="ECO:0000259" key="1">
    <source>
        <dbReference type="PROSITE" id="PS51782"/>
    </source>
</evidence>
<protein>
    <recommendedName>
        <fullName evidence="1">LysM domain-containing protein</fullName>
    </recommendedName>
</protein>
<dbReference type="CDD" id="cd12797">
    <property type="entry name" value="M23_peptidase"/>
    <property type="match status" value="1"/>
</dbReference>
<dbReference type="InterPro" id="IPR036779">
    <property type="entry name" value="LysM_dom_sf"/>
</dbReference>
<feature type="domain" description="LysM" evidence="1">
    <location>
        <begin position="231"/>
        <end position="275"/>
    </location>
</feature>
<dbReference type="SUPFAM" id="SSF54106">
    <property type="entry name" value="LysM domain"/>
    <property type="match status" value="1"/>
</dbReference>